<sequence>DGVNLDSKDHKSHLAYPDLVMEGSCPLGFDSRVLSLYYETIWNTSAFRLLDGSFLLSNGDRTGFSYYSDFLNRWNIEVLQQAITSCTNLSGRLEDCSIFNIQLEQSTGQC</sequence>
<feature type="non-terminal residue" evidence="1">
    <location>
        <position position="1"/>
    </location>
</feature>
<evidence type="ECO:0000313" key="2">
    <source>
        <dbReference type="Proteomes" id="UP000799755"/>
    </source>
</evidence>
<evidence type="ECO:0000313" key="1">
    <source>
        <dbReference type="EMBL" id="KAF2462896.1"/>
    </source>
</evidence>
<accession>A0ACB6Q7T0</accession>
<dbReference type="EMBL" id="MU003559">
    <property type="protein sequence ID" value="KAF2462896.1"/>
    <property type="molecule type" value="Genomic_DNA"/>
</dbReference>
<name>A0ACB6Q7T0_9PLEO</name>
<dbReference type="Proteomes" id="UP000799755">
    <property type="component" value="Unassembled WGS sequence"/>
</dbReference>
<gene>
    <name evidence="1" type="ORF">BDR25DRAFT_169878</name>
</gene>
<comment type="caution">
    <text evidence="1">The sequence shown here is derived from an EMBL/GenBank/DDBJ whole genome shotgun (WGS) entry which is preliminary data.</text>
</comment>
<feature type="non-terminal residue" evidence="1">
    <location>
        <position position="110"/>
    </location>
</feature>
<protein>
    <submittedName>
        <fullName evidence="1">Uncharacterized protein</fullName>
    </submittedName>
</protein>
<reference evidence="1" key="1">
    <citation type="journal article" date="2020" name="Stud. Mycol.">
        <title>101 Dothideomycetes genomes: a test case for predicting lifestyles and emergence of pathogens.</title>
        <authorList>
            <person name="Haridas S."/>
            <person name="Albert R."/>
            <person name="Binder M."/>
            <person name="Bloem J."/>
            <person name="Labutti K."/>
            <person name="Salamov A."/>
            <person name="Andreopoulos B."/>
            <person name="Baker S."/>
            <person name="Barry K."/>
            <person name="Bills G."/>
            <person name="Bluhm B."/>
            <person name="Cannon C."/>
            <person name="Castanera R."/>
            <person name="Culley D."/>
            <person name="Daum C."/>
            <person name="Ezra D."/>
            <person name="Gonzalez J."/>
            <person name="Henrissat B."/>
            <person name="Kuo A."/>
            <person name="Liang C."/>
            <person name="Lipzen A."/>
            <person name="Lutzoni F."/>
            <person name="Magnuson J."/>
            <person name="Mondo S."/>
            <person name="Nolan M."/>
            <person name="Ohm R."/>
            <person name="Pangilinan J."/>
            <person name="Park H.-J."/>
            <person name="Ramirez L."/>
            <person name="Alfaro M."/>
            <person name="Sun H."/>
            <person name="Tritt A."/>
            <person name="Yoshinaga Y."/>
            <person name="Zwiers L.-H."/>
            <person name="Turgeon B."/>
            <person name="Goodwin S."/>
            <person name="Spatafora J."/>
            <person name="Crous P."/>
            <person name="Grigoriev I."/>
        </authorList>
    </citation>
    <scope>NUCLEOTIDE SEQUENCE</scope>
    <source>
        <strain evidence="1">ATCC 200398</strain>
    </source>
</reference>
<proteinExistence type="predicted"/>
<keyword evidence="2" id="KW-1185">Reference proteome</keyword>
<organism evidence="1 2">
    <name type="scientific">Lindgomyces ingoldianus</name>
    <dbReference type="NCBI Taxonomy" id="673940"/>
    <lineage>
        <taxon>Eukaryota</taxon>
        <taxon>Fungi</taxon>
        <taxon>Dikarya</taxon>
        <taxon>Ascomycota</taxon>
        <taxon>Pezizomycotina</taxon>
        <taxon>Dothideomycetes</taxon>
        <taxon>Pleosporomycetidae</taxon>
        <taxon>Pleosporales</taxon>
        <taxon>Lindgomycetaceae</taxon>
        <taxon>Lindgomyces</taxon>
    </lineage>
</organism>